<accession>A0ABW5CXB6</accession>
<evidence type="ECO:0000313" key="2">
    <source>
        <dbReference type="Proteomes" id="UP001597374"/>
    </source>
</evidence>
<reference evidence="2" key="1">
    <citation type="journal article" date="2019" name="Int. J. Syst. Evol. Microbiol.">
        <title>The Global Catalogue of Microorganisms (GCM) 10K type strain sequencing project: providing services to taxonomists for standard genome sequencing and annotation.</title>
        <authorList>
            <consortium name="The Broad Institute Genomics Platform"/>
            <consortium name="The Broad Institute Genome Sequencing Center for Infectious Disease"/>
            <person name="Wu L."/>
            <person name="Ma J."/>
        </authorList>
    </citation>
    <scope>NUCLEOTIDE SEQUENCE [LARGE SCALE GENOMIC DNA]</scope>
    <source>
        <strain evidence="2">CGMCC 4.1782</strain>
    </source>
</reference>
<comment type="caution">
    <text evidence="1">The sequence shown here is derived from an EMBL/GenBank/DDBJ whole genome shotgun (WGS) entry which is preliminary data.</text>
</comment>
<proteinExistence type="predicted"/>
<keyword evidence="2" id="KW-1185">Reference proteome</keyword>
<gene>
    <name evidence="1" type="ORF">ACFSKP_12620</name>
</gene>
<dbReference type="Proteomes" id="UP001597374">
    <property type="component" value="Unassembled WGS sequence"/>
</dbReference>
<dbReference type="RefSeq" id="WP_250432311.1">
    <property type="nucleotide sequence ID" value="NZ_JALPRR010000006.1"/>
</dbReference>
<name>A0ABW5CXB6_9BACT</name>
<sequence>MANFNGSEGAPIELAQAASWTRNYRSKAVAGAEGVVVKAHFFGRDILQQILDQPGCMGIRMYYARDEKGQKQLILIGADANGKDMQEGTVADGSVVCPPDCTPAGELNG</sequence>
<dbReference type="EMBL" id="JBHUIM010000002">
    <property type="protein sequence ID" value="MFD2247106.1"/>
    <property type="molecule type" value="Genomic_DNA"/>
</dbReference>
<protein>
    <submittedName>
        <fullName evidence="1">Uncharacterized protein</fullName>
    </submittedName>
</protein>
<organism evidence="1 2">
    <name type="scientific">Pontibacter ruber</name>
    <dbReference type="NCBI Taxonomy" id="1343895"/>
    <lineage>
        <taxon>Bacteria</taxon>
        <taxon>Pseudomonadati</taxon>
        <taxon>Bacteroidota</taxon>
        <taxon>Cytophagia</taxon>
        <taxon>Cytophagales</taxon>
        <taxon>Hymenobacteraceae</taxon>
        <taxon>Pontibacter</taxon>
    </lineage>
</organism>
<evidence type="ECO:0000313" key="1">
    <source>
        <dbReference type="EMBL" id="MFD2247106.1"/>
    </source>
</evidence>